<proteinExistence type="predicted"/>
<comment type="caution">
    <text evidence="1">The sequence shown here is derived from an EMBL/GenBank/DDBJ whole genome shotgun (WGS) entry which is preliminary data.</text>
</comment>
<organism evidence="1 2">
    <name type="scientific">Agathobacter rectalis</name>
    <dbReference type="NCBI Taxonomy" id="39491"/>
    <lineage>
        <taxon>Bacteria</taxon>
        <taxon>Bacillati</taxon>
        <taxon>Bacillota</taxon>
        <taxon>Clostridia</taxon>
        <taxon>Lachnospirales</taxon>
        <taxon>Lachnospiraceae</taxon>
        <taxon>Agathobacter</taxon>
    </lineage>
</organism>
<evidence type="ECO:0000313" key="1">
    <source>
        <dbReference type="EMBL" id="PWE83054.1"/>
    </source>
</evidence>
<dbReference type="EMBL" id="JRFS01000028">
    <property type="protein sequence ID" value="PWE83054.1"/>
    <property type="molecule type" value="Genomic_DNA"/>
</dbReference>
<sequence>MQKKTKKFLTNEKHFDRINKLSQDRELKTKFKKIKKCLTNEQRFDKIIKLSQESKTKNIDN</sequence>
<accession>A0A2U2EEX6</accession>
<name>A0A2U2EEX6_9FIRM</name>
<dbReference type="Proteomes" id="UP000245905">
    <property type="component" value="Unassembled WGS sequence"/>
</dbReference>
<evidence type="ECO:0000313" key="2">
    <source>
        <dbReference type="Proteomes" id="UP000245905"/>
    </source>
</evidence>
<gene>
    <name evidence="1" type="ORF">LD38_12900</name>
</gene>
<reference evidence="1 2" key="1">
    <citation type="submission" date="2014-09" db="EMBL/GenBank/DDBJ databases">
        <title>Butyrate-producing bacteria isolated from human gut.</title>
        <authorList>
            <person name="Zhang Q."/>
            <person name="Zhao L."/>
        </authorList>
    </citation>
    <scope>NUCLEOTIDE SEQUENCE [LARGE SCALE GENOMIC DNA]</scope>
    <source>
        <strain evidence="1 2">R22</strain>
    </source>
</reference>
<protein>
    <submittedName>
        <fullName evidence="1">Uncharacterized protein</fullName>
    </submittedName>
</protein>
<dbReference type="AlphaFoldDB" id="A0A2U2EEX6"/>